<reference evidence="1 2" key="1">
    <citation type="submission" date="2019-10" db="EMBL/GenBank/DDBJ databases">
        <title>Complete genome sequence of Variovorax paradoxus 5C-2.</title>
        <authorList>
            <person name="Gogoleva N.E."/>
            <person name="Balkin A.S."/>
        </authorList>
    </citation>
    <scope>NUCLEOTIDE SEQUENCE [LARGE SCALE GENOMIC DNA]</scope>
    <source>
        <strain evidence="1 2">5C-2</strain>
    </source>
</reference>
<sequence length="114" mass="11032">MSWSDSGSPTAARMLISLQRFDGTGRRSAGSRCASGAGAAVAVICGRGFGAGRTTAGLGSASLACGASAGLGTARHGVRHGLASPAAWARAPCSAITVATTAVTARARGETRAG</sequence>
<organism evidence="1 2">
    <name type="scientific">Variovorax paradoxus</name>
    <dbReference type="NCBI Taxonomy" id="34073"/>
    <lineage>
        <taxon>Bacteria</taxon>
        <taxon>Pseudomonadati</taxon>
        <taxon>Pseudomonadota</taxon>
        <taxon>Betaproteobacteria</taxon>
        <taxon>Burkholderiales</taxon>
        <taxon>Comamonadaceae</taxon>
        <taxon>Variovorax</taxon>
    </lineage>
</organism>
<dbReference type="Proteomes" id="UP000326780">
    <property type="component" value="Chromosome"/>
</dbReference>
<dbReference type="AlphaFoldDB" id="A0A5Q0M6C5"/>
<proteinExistence type="predicted"/>
<evidence type="ECO:0000313" key="1">
    <source>
        <dbReference type="EMBL" id="QFZ84134.1"/>
    </source>
</evidence>
<gene>
    <name evidence="1" type="ORF">GFK26_15915</name>
</gene>
<protein>
    <submittedName>
        <fullName evidence="1">Uncharacterized protein</fullName>
    </submittedName>
</protein>
<dbReference type="EMBL" id="CP045644">
    <property type="protein sequence ID" value="QFZ84134.1"/>
    <property type="molecule type" value="Genomic_DNA"/>
</dbReference>
<accession>A0A5Q0M6C5</accession>
<name>A0A5Q0M6C5_VARPD</name>
<evidence type="ECO:0000313" key="2">
    <source>
        <dbReference type="Proteomes" id="UP000326780"/>
    </source>
</evidence>